<gene>
    <name evidence="3" type="ORF">ThimaDRAFT_3605</name>
</gene>
<evidence type="ECO:0000259" key="1">
    <source>
        <dbReference type="PROSITE" id="PS50883"/>
    </source>
</evidence>
<accession>F9UFA2</accession>
<dbReference type="CDD" id="cd01948">
    <property type="entry name" value="EAL"/>
    <property type="match status" value="1"/>
</dbReference>
<dbReference type="PATRIC" id="fig|768671.3.peg.3806"/>
<dbReference type="Gene3D" id="3.30.70.270">
    <property type="match status" value="1"/>
</dbReference>
<dbReference type="GO" id="GO:0071111">
    <property type="term" value="F:cyclic-guanylate-specific phosphodiesterase activity"/>
    <property type="evidence" value="ECO:0007669"/>
    <property type="project" value="InterPro"/>
</dbReference>
<dbReference type="AlphaFoldDB" id="F9UFA2"/>
<dbReference type="PANTHER" id="PTHR33121">
    <property type="entry name" value="CYCLIC DI-GMP PHOSPHODIESTERASE PDEF"/>
    <property type="match status" value="1"/>
</dbReference>
<dbReference type="SMART" id="SM00267">
    <property type="entry name" value="GGDEF"/>
    <property type="match status" value="1"/>
</dbReference>
<dbReference type="SMART" id="SM00052">
    <property type="entry name" value="EAL"/>
    <property type="match status" value="1"/>
</dbReference>
<evidence type="ECO:0000313" key="4">
    <source>
        <dbReference type="Proteomes" id="UP000005459"/>
    </source>
</evidence>
<sequence>MAESKAGSLYHSFCYMDLDQFKVINDTAGHAAGDELLKQIARLLSTMIRERDSLARIGGDELGLLLFDCPLTLAEPIARRIVERVRALRFQWGGRSYRTGLSMGVAEIHPKTADTATILAEADIACYIAKQTGRNRYHLYRSENGQTASHHNDMLNAAGVRNALEQGRLRLYYQPIVSLGSPETPPVHYEALLRVVPEDGEGEPVLAPGFIGAAERFGLMDEIDRWVIARALHDHGSEPEAPGARIAINLSGSSLSDETLLAYIEGQIDASGMAPERICFEITETAGIQNLDRALDLMTALKARGCQLALDDFGSGLSSFHYLRLLPVDYLKIDGGFVRNIAENASDRILVEAINRMGHTLGISTVAEYAHSEAVVARLRMLGVDYAQGYHFGRPAPWAVPQRRSGGEAPL</sequence>
<dbReference type="CDD" id="cd01949">
    <property type="entry name" value="GGDEF"/>
    <property type="match status" value="1"/>
</dbReference>
<dbReference type="EMBL" id="AFWV01000012">
    <property type="protein sequence ID" value="EGV17139.1"/>
    <property type="molecule type" value="Genomic_DNA"/>
</dbReference>
<organism evidence="3 4">
    <name type="scientific">Thiocapsa marina 5811</name>
    <dbReference type="NCBI Taxonomy" id="768671"/>
    <lineage>
        <taxon>Bacteria</taxon>
        <taxon>Pseudomonadati</taxon>
        <taxon>Pseudomonadota</taxon>
        <taxon>Gammaproteobacteria</taxon>
        <taxon>Chromatiales</taxon>
        <taxon>Chromatiaceae</taxon>
        <taxon>Thiocapsa</taxon>
    </lineage>
</organism>
<evidence type="ECO:0000259" key="2">
    <source>
        <dbReference type="PROSITE" id="PS50887"/>
    </source>
</evidence>
<feature type="domain" description="GGDEF" evidence="2">
    <location>
        <begin position="9"/>
        <end position="142"/>
    </location>
</feature>
<dbReference type="eggNOG" id="COG5001">
    <property type="taxonomic scope" value="Bacteria"/>
</dbReference>
<dbReference type="NCBIfam" id="TIGR00254">
    <property type="entry name" value="GGDEF"/>
    <property type="match status" value="1"/>
</dbReference>
<name>F9UFA2_9GAMM</name>
<dbReference type="PANTHER" id="PTHR33121:SF23">
    <property type="entry name" value="CYCLIC DI-GMP PHOSPHODIESTERASE PDEB"/>
    <property type="match status" value="1"/>
</dbReference>
<reference evidence="3 4" key="1">
    <citation type="submission" date="2011-06" db="EMBL/GenBank/DDBJ databases">
        <title>The draft genome of Thiocapsa marina 5811.</title>
        <authorList>
            <consortium name="US DOE Joint Genome Institute (JGI-PGF)"/>
            <person name="Lucas S."/>
            <person name="Han J."/>
            <person name="Cheng J.-F."/>
            <person name="Goodwin L."/>
            <person name="Pitluck S."/>
            <person name="Peters L."/>
            <person name="Land M.L."/>
            <person name="Hauser L."/>
            <person name="Vogl K."/>
            <person name="Liu Z."/>
            <person name="Imhoff J."/>
            <person name="Thiel V."/>
            <person name="Frigaard N.-U."/>
            <person name="Bryant D."/>
            <person name="Woyke T.J."/>
        </authorList>
    </citation>
    <scope>NUCLEOTIDE SEQUENCE [LARGE SCALE GENOMIC DNA]</scope>
    <source>
        <strain evidence="3 4">5811</strain>
    </source>
</reference>
<dbReference type="Pfam" id="PF00990">
    <property type="entry name" value="GGDEF"/>
    <property type="match status" value="1"/>
</dbReference>
<dbReference type="InterPro" id="IPR029787">
    <property type="entry name" value="Nucleotide_cyclase"/>
</dbReference>
<dbReference type="PROSITE" id="PS50887">
    <property type="entry name" value="GGDEF"/>
    <property type="match status" value="1"/>
</dbReference>
<dbReference type="Proteomes" id="UP000005459">
    <property type="component" value="Unassembled WGS sequence"/>
</dbReference>
<dbReference type="InterPro" id="IPR043128">
    <property type="entry name" value="Rev_trsase/Diguanyl_cyclase"/>
</dbReference>
<dbReference type="STRING" id="768671.ThimaDRAFT_3605"/>
<dbReference type="SUPFAM" id="SSF55073">
    <property type="entry name" value="Nucleotide cyclase"/>
    <property type="match status" value="1"/>
</dbReference>
<dbReference type="SUPFAM" id="SSF141868">
    <property type="entry name" value="EAL domain-like"/>
    <property type="match status" value="1"/>
</dbReference>
<dbReference type="InterPro" id="IPR035919">
    <property type="entry name" value="EAL_sf"/>
</dbReference>
<dbReference type="InterPro" id="IPR001633">
    <property type="entry name" value="EAL_dom"/>
</dbReference>
<dbReference type="InterPro" id="IPR000160">
    <property type="entry name" value="GGDEF_dom"/>
</dbReference>
<dbReference type="Gene3D" id="3.20.20.450">
    <property type="entry name" value="EAL domain"/>
    <property type="match status" value="1"/>
</dbReference>
<dbReference type="Pfam" id="PF00563">
    <property type="entry name" value="EAL"/>
    <property type="match status" value="1"/>
</dbReference>
<evidence type="ECO:0000313" key="3">
    <source>
        <dbReference type="EMBL" id="EGV17139.1"/>
    </source>
</evidence>
<protein>
    <submittedName>
        <fullName evidence="3">Diguanylate cyclase/phosphodiesterase</fullName>
    </submittedName>
</protein>
<dbReference type="InterPro" id="IPR050706">
    <property type="entry name" value="Cyclic-di-GMP_PDE-like"/>
</dbReference>
<dbReference type="OrthoDB" id="9787514at2"/>
<feature type="domain" description="EAL" evidence="1">
    <location>
        <begin position="153"/>
        <end position="409"/>
    </location>
</feature>
<proteinExistence type="predicted"/>
<keyword evidence="4" id="KW-1185">Reference proteome</keyword>
<dbReference type="PROSITE" id="PS50883">
    <property type="entry name" value="EAL"/>
    <property type="match status" value="1"/>
</dbReference>